<dbReference type="InterPro" id="IPR003591">
    <property type="entry name" value="Leu-rich_rpt_typical-subtyp"/>
</dbReference>
<dbReference type="PANTHER" id="PTHR48051:SF42">
    <property type="entry name" value="LEUCINE-RICH REPEAT-CONTAINING PROTEIN 18-LIKE"/>
    <property type="match status" value="1"/>
</dbReference>
<evidence type="ECO:0000256" key="2">
    <source>
        <dbReference type="ARBA" id="ARBA00012483"/>
    </source>
</evidence>
<evidence type="ECO:0000259" key="7">
    <source>
        <dbReference type="PROSITE" id="PS52053"/>
    </source>
</evidence>
<dbReference type="Gene3D" id="3.80.10.10">
    <property type="entry name" value="Ribonuclease Inhibitor"/>
    <property type="match status" value="1"/>
</dbReference>
<proteinExistence type="inferred from homology"/>
<dbReference type="Pfam" id="PF20178">
    <property type="entry name" value="ToxA_N"/>
    <property type="match status" value="1"/>
</dbReference>
<dbReference type="PANTHER" id="PTHR48051">
    <property type="match status" value="1"/>
</dbReference>
<dbReference type="GO" id="GO:0061630">
    <property type="term" value="F:ubiquitin protein ligase activity"/>
    <property type="evidence" value="ECO:0007669"/>
    <property type="project" value="UniProtKB-EC"/>
</dbReference>
<evidence type="ECO:0000256" key="4">
    <source>
        <dbReference type="ARBA" id="ARBA00022737"/>
    </source>
</evidence>
<reference evidence="8 9" key="1">
    <citation type="journal article" date="2021" name="Int. J. Syst. Evol. Microbiol.">
        <title>Pseudomonas lactucae sp. nov., a pathogen causing bacterial rot of lettuce in Japan.</title>
        <authorList>
            <person name="Sawada H."/>
            <person name="Fujikawa T."/>
            <person name="Satou M."/>
        </authorList>
    </citation>
    <scope>NUCLEOTIDE SEQUENCE [LARGE SCALE GENOMIC DNA]</scope>
    <source>
        <strain evidence="8 9">MAFF 301381</strain>
    </source>
</reference>
<keyword evidence="5" id="KW-0843">Virulence</keyword>
<dbReference type="EMBL" id="JAFHKJ010000007">
    <property type="protein sequence ID" value="MBN2974679.1"/>
    <property type="molecule type" value="Genomic_DNA"/>
</dbReference>
<comment type="caution">
    <text evidence="8">The sequence shown here is derived from an EMBL/GenBank/DDBJ whole genome shotgun (WGS) entry which is preliminary data.</text>
</comment>
<dbReference type="SMART" id="SM00369">
    <property type="entry name" value="LRR_TYP"/>
    <property type="match status" value="3"/>
</dbReference>
<feature type="active site" description="Glycyl thioester intermediate" evidence="6">
    <location>
        <position position="1468"/>
    </location>
</feature>
<evidence type="ECO:0000313" key="8">
    <source>
        <dbReference type="EMBL" id="MBN2974679.1"/>
    </source>
</evidence>
<keyword evidence="9" id="KW-1185">Reference proteome</keyword>
<comment type="PTM">
    <text evidence="6">Ubiquitinated in the presence of host E1 ubiquitin-activating enzyme, E2 ubiquitin-conjugating enzyme and ubiquitin.</text>
</comment>
<dbReference type="InterPro" id="IPR050216">
    <property type="entry name" value="LRR_domain-containing"/>
</dbReference>
<keyword evidence="6" id="KW-0833">Ubl conjugation pathway</keyword>
<accession>A0A9X0Y8U0</accession>
<keyword evidence="6" id="KW-0808">Transferase</keyword>
<dbReference type="InterPro" id="IPR001611">
    <property type="entry name" value="Leu-rich_rpt"/>
</dbReference>
<dbReference type="Gene3D" id="1.20.58.360">
    <property type="entry name" value="Shigella T3SS effector IpaH defines"/>
    <property type="match status" value="1"/>
</dbReference>
<dbReference type="InterPro" id="IPR032675">
    <property type="entry name" value="LRR_dom_sf"/>
</dbReference>
<dbReference type="Pfam" id="PF13855">
    <property type="entry name" value="LRR_8"/>
    <property type="match status" value="1"/>
</dbReference>
<dbReference type="Pfam" id="PF14496">
    <property type="entry name" value="NEL"/>
    <property type="match status" value="1"/>
</dbReference>
<keyword evidence="6" id="KW-1035">Host cytoplasm</keyword>
<dbReference type="InterPro" id="IPR029487">
    <property type="entry name" value="NEL_dom"/>
</dbReference>
<protein>
    <recommendedName>
        <fullName evidence="2">RING-type E3 ubiquitin transferase</fullName>
        <ecNumber evidence="2">2.3.2.27</ecNumber>
    </recommendedName>
</protein>
<comment type="similarity">
    <text evidence="6">Belongs to the LRR-containing bacterial E3 ligase family.</text>
</comment>
<dbReference type="GO" id="GO:0005576">
    <property type="term" value="C:extracellular region"/>
    <property type="evidence" value="ECO:0007669"/>
    <property type="project" value="UniProtKB-UniRule"/>
</dbReference>
<gene>
    <name evidence="8" type="ORF">JWR99_01200</name>
</gene>
<dbReference type="EC" id="2.3.2.27" evidence="2"/>
<evidence type="ECO:0000256" key="1">
    <source>
        <dbReference type="ARBA" id="ARBA00000900"/>
    </source>
</evidence>
<evidence type="ECO:0000256" key="6">
    <source>
        <dbReference type="PROSITE-ProRule" id="PRU01398"/>
    </source>
</evidence>
<dbReference type="PROSITE" id="PS52053">
    <property type="entry name" value="NEL"/>
    <property type="match status" value="1"/>
</dbReference>
<dbReference type="GO" id="GO:0016567">
    <property type="term" value="P:protein ubiquitination"/>
    <property type="evidence" value="ECO:0007669"/>
    <property type="project" value="InterPro"/>
</dbReference>
<dbReference type="Proteomes" id="UP001154860">
    <property type="component" value="Unassembled WGS sequence"/>
</dbReference>
<evidence type="ECO:0000256" key="3">
    <source>
        <dbReference type="ARBA" id="ARBA00022614"/>
    </source>
</evidence>
<organism evidence="8 9">
    <name type="scientific">Pseudomonas lactucae</name>
    <dbReference type="NCBI Taxonomy" id="2813360"/>
    <lineage>
        <taxon>Bacteria</taxon>
        <taxon>Pseudomonadati</taxon>
        <taxon>Pseudomonadota</taxon>
        <taxon>Gammaproteobacteria</taxon>
        <taxon>Pseudomonadales</taxon>
        <taxon>Pseudomonadaceae</taxon>
        <taxon>Pseudomonas</taxon>
    </lineage>
</organism>
<keyword evidence="3" id="KW-0433">Leucine-rich repeat</keyword>
<comment type="catalytic activity">
    <reaction evidence="1">
        <text>S-ubiquitinyl-[E2 ubiquitin-conjugating enzyme]-L-cysteine + [acceptor protein]-L-lysine = [E2 ubiquitin-conjugating enzyme]-L-cysteine + N(6)-ubiquitinyl-[acceptor protein]-L-lysine.</text>
        <dbReference type="EC" id="2.3.2.27"/>
    </reaction>
</comment>
<dbReference type="RefSeq" id="WP_205519797.1">
    <property type="nucleotide sequence ID" value="NZ_JAFHKJ010000007.1"/>
</dbReference>
<keyword evidence="6" id="KW-0964">Secreted</keyword>
<sequence length="1721" mass="193643">MALSPITPAPALELPGYKGRHYPFLSAVIPQYLVQASPQNRTALRAVAPTVVAWHAQATAAQKGTLKPLIDATWGSTNAWQTLHDRVQEVTAFARPLLQAGLKKAGFYLDVDQTFLRLYIPVEDQFGRQTAGFKSQTFSLLQAALHNFEARETAADYFNSASGFITQPDARGHFERHTTTLKIETFTQLCRDLDLGAQYQTHLKTFWRPDDAVSDALWRLRYLTYQQDAFKAEAYMALLKGDIGDDDFALLMRVASGEKNIQVDGKQLWYRVPCLMHLRLQGCVLIDPCVKYRYSSWFIAWIPGDPEHPIKRYETFSAFAQELTDRLSKGSTDADGSKTWSPTHYQQFFSRFVAQKDRPYYFRRLTELKVTAPSQWWGIEWLRSEQGHFWANVLAPKLEPLISILGDPAYAKRVPVVGPNLDINADSFKGLWIEVDLWDELYDRMRQRVFEDARTEAVPTADADAQGRSRRLSHYLNLGLLVLNVVSMAVPPLGYAMLTVTAGQLMYETLEGSVEWAQGDREAGWLHLSDVLQNLVMLAAGGVAFHFTVSPFIEQLKSVRLPSGKARLWKPAIEPYASATVLPPESVPDEDGLHRHANQTLLKLEGKIFKVQRSPLSGTGRILHPRREGAYQPEVLHNGSGGWVHEAEQPLTWEQPRLMRRLGPFLDGFNDVELEQIRQVSDVDEDVLRRLNVESEPVPAVLLETARRFRAYADAVKVSEEIAGGRLSSKLASYSAALMVRLPRWPKAWAIEAYLNNGEASVRYGQDATDAGQGLIRISHSDLMAGRLPEQVARTLTPEQAQQMLGLHAPEDPVELGQQLQARLAKYSEQTRSWLFNSLYADPPVTDKAVQILQRDFKGLPTIMSRELLQGASPELISAMQTSGKVPLDLATQAHRLQRQIRLVRAYEGLYLDALAGPDTEALALNTLQTLPGWKDDLRLEVRVDTYDGELRASFGPQDASSRKVLVHVADGQYQAFDEQANSLHGINGFYDSLQHALTDAHRAALGMPHVGQGPELKVLIQQHALPRRQLLDVLQMRPDSRPFFMPTHDMPGGRRGYPLSGRGAGGHGRITDERLRALYPDLAPEEIDQLRAAHHPFNDQWLRALEREYRELDAVLQTWMSTPIEGFGEFGSPAYRRQLRIRYRIARALKDAWRRIGPRHIGPTGRYVGQQIDLTGVRVWRQLLSLPELNANFDHVSELMLAESDFSDENLSFLTHFRGLTSLNLESCRLTQLPEQITQMSRLKVLSLSENNIVLSPQAVEQLREVRSLRMLELEGNPLGRVPDISQMPELQLLWLNNTGVNAWPTGLFEQPRPRVFNLDLRGNTINHIPEAEPGSGHAAIIARTVVDRELLSPEVSARLRLYIESSGLDPERRFPPRGAQDSIHWNSGLTPEQWVAKQSVWDALERAPGAEGFFDEIRKLSESSDAVSPDYQNELTAKVWRMLEAAYADTELRDKLFQMAGAPTTCVDAGAQLFNAMGVEVLLSEAYAMTDPTLVRQKVLALAKGKSRLDQLGRIAHARIAELIEQGRRFPLYDADGQLIVAPDAQGNPLPSIDEVEIHLAYATRLAQRLDLPWQSRSMRFPEPDVTQAMIDAAYDRVIELEKGDLLRESLLEQDFWRTYLEGANRAQFDEVSAKGAALGDFQQAQQEWKADGSLSAEQKAALRTTIEVSGRQLGLPVEELTPGREMTDETYFKQITLLGDERTKLLRRLSDEALGRTA</sequence>
<evidence type="ECO:0000256" key="5">
    <source>
        <dbReference type="ARBA" id="ARBA00023026"/>
    </source>
</evidence>
<reference evidence="8 9" key="2">
    <citation type="journal article" date="2023" name="Plant Pathol.">
        <title>Dismantling and reorganizing Pseudomonas marginalis sensu#lato.</title>
        <authorList>
            <person name="Sawada H."/>
            <person name="Fujikawa T."/>
            <person name="Satou M."/>
        </authorList>
    </citation>
    <scope>NUCLEOTIDE SEQUENCE [LARGE SCALE GENOMIC DNA]</scope>
    <source>
        <strain evidence="8 9">MAFF 301381</strain>
    </source>
</reference>
<dbReference type="GO" id="GO:0005737">
    <property type="term" value="C:cytoplasm"/>
    <property type="evidence" value="ECO:0007669"/>
    <property type="project" value="TreeGrafter"/>
</dbReference>
<dbReference type="SUPFAM" id="SSF52058">
    <property type="entry name" value="L domain-like"/>
    <property type="match status" value="1"/>
</dbReference>
<evidence type="ECO:0000313" key="9">
    <source>
        <dbReference type="Proteomes" id="UP001154860"/>
    </source>
</evidence>
<keyword evidence="4" id="KW-0677">Repeat</keyword>
<keyword evidence="6" id="KW-0832">Ubl conjugation</keyword>
<dbReference type="InterPro" id="IPR046673">
    <property type="entry name" value="ToxA_N"/>
</dbReference>
<name>A0A9X0Y8U0_9PSED</name>
<feature type="domain" description="NEL" evidence="7">
    <location>
        <begin position="1379"/>
        <end position="1721"/>
    </location>
</feature>